<protein>
    <submittedName>
        <fullName evidence="1">Uncharacterized protein</fullName>
    </submittedName>
</protein>
<evidence type="ECO:0000313" key="1">
    <source>
        <dbReference type="EMBL" id="TRZ19622.1"/>
    </source>
</evidence>
<reference evidence="1" key="1">
    <citation type="submission" date="2019-04" db="EMBL/GenBank/DDBJ databases">
        <title>Genome assembly of Zosterops borbonicus 15179.</title>
        <authorList>
            <person name="Leroy T."/>
            <person name="Anselmetti Y."/>
            <person name="Tilak M.-K."/>
            <person name="Nabholz B."/>
        </authorList>
    </citation>
    <scope>NUCLEOTIDE SEQUENCE</scope>
    <source>
        <strain evidence="1">HGM_15179</strain>
        <tissue evidence="1">Muscle</tissue>
    </source>
</reference>
<dbReference type="Proteomes" id="UP000796761">
    <property type="component" value="Unassembled WGS sequence"/>
</dbReference>
<gene>
    <name evidence="1" type="ORF">HGM15179_007490</name>
</gene>
<comment type="caution">
    <text evidence="1">The sequence shown here is derived from an EMBL/GenBank/DDBJ whole genome shotgun (WGS) entry which is preliminary data.</text>
</comment>
<dbReference type="AlphaFoldDB" id="A0A8K1LMU6"/>
<dbReference type="EMBL" id="SWJQ01000178">
    <property type="protein sequence ID" value="TRZ19622.1"/>
    <property type="molecule type" value="Genomic_DNA"/>
</dbReference>
<organism evidence="1 2">
    <name type="scientific">Zosterops borbonicus</name>
    <dbReference type="NCBI Taxonomy" id="364589"/>
    <lineage>
        <taxon>Eukaryota</taxon>
        <taxon>Metazoa</taxon>
        <taxon>Chordata</taxon>
        <taxon>Craniata</taxon>
        <taxon>Vertebrata</taxon>
        <taxon>Euteleostomi</taxon>
        <taxon>Archelosauria</taxon>
        <taxon>Archosauria</taxon>
        <taxon>Dinosauria</taxon>
        <taxon>Saurischia</taxon>
        <taxon>Theropoda</taxon>
        <taxon>Coelurosauria</taxon>
        <taxon>Aves</taxon>
        <taxon>Neognathae</taxon>
        <taxon>Neoaves</taxon>
        <taxon>Telluraves</taxon>
        <taxon>Australaves</taxon>
        <taxon>Passeriformes</taxon>
        <taxon>Sylvioidea</taxon>
        <taxon>Zosteropidae</taxon>
        <taxon>Zosterops</taxon>
    </lineage>
</organism>
<evidence type="ECO:0000313" key="2">
    <source>
        <dbReference type="Proteomes" id="UP000796761"/>
    </source>
</evidence>
<accession>A0A8K1LMU6</accession>
<name>A0A8K1LMU6_9PASS</name>
<keyword evidence="2" id="KW-1185">Reference proteome</keyword>
<sequence length="75" mass="8261">MHEKSIDCFLKCLIPLQVPLQQHVKLVGTEQQEPGKAFHAKDPIAPWTKAGLAVIDATSLEVSKARLDGVWSKLV</sequence>
<proteinExistence type="predicted"/>